<dbReference type="EMBL" id="JACEGA010000001">
    <property type="protein sequence ID" value="MBB2181815.1"/>
    <property type="molecule type" value="Genomic_DNA"/>
</dbReference>
<name>A0A839JVX4_9FIRM</name>
<evidence type="ECO:0000313" key="1">
    <source>
        <dbReference type="EMBL" id="MBB2181815.1"/>
    </source>
</evidence>
<sequence length="223" mass="25002">MKSEVHYWKDETGGKSRIEGLVFAADKNWKNGKITVTGKLNYQKVDLEIYIENELVLEKTCKLDKNETEIIEFQVNGRKSVNITGTLKNSGVLGAGANIIAEIWYEGEAYQSKSVRWSDDTAGLSVIENLCLEGTKEWTKCDIRLQGKKDRATQCYVTLIAGGALKKPLYERKVLNGTEEIVLTYEINNKVPLVVAGYISNMDIIGAGAEIILTGYYEEEYNE</sequence>
<gene>
    <name evidence="1" type="ORF">H0486_02835</name>
</gene>
<dbReference type="RefSeq" id="WP_228351566.1">
    <property type="nucleotide sequence ID" value="NZ_JACEGA010000001.1"/>
</dbReference>
<reference evidence="1 2" key="1">
    <citation type="submission" date="2020-07" db="EMBL/GenBank/DDBJ databases">
        <title>Characterization and genome sequencing of isolate MD1, a novel member within the family Lachnospiraceae.</title>
        <authorList>
            <person name="Rettenmaier R."/>
            <person name="Di Bello L."/>
            <person name="Zinser C."/>
            <person name="Scheitz K."/>
            <person name="Liebl W."/>
            <person name="Zverlov V."/>
        </authorList>
    </citation>
    <scope>NUCLEOTIDE SEQUENCE [LARGE SCALE GENOMIC DNA]</scope>
    <source>
        <strain evidence="1 2">MD1</strain>
    </source>
</reference>
<comment type="caution">
    <text evidence="1">The sequence shown here is derived from an EMBL/GenBank/DDBJ whole genome shotgun (WGS) entry which is preliminary data.</text>
</comment>
<evidence type="ECO:0000313" key="2">
    <source>
        <dbReference type="Proteomes" id="UP000574276"/>
    </source>
</evidence>
<organism evidence="1 2">
    <name type="scientific">Variimorphobacter saccharofermentans</name>
    <dbReference type="NCBI Taxonomy" id="2755051"/>
    <lineage>
        <taxon>Bacteria</taxon>
        <taxon>Bacillati</taxon>
        <taxon>Bacillota</taxon>
        <taxon>Clostridia</taxon>
        <taxon>Lachnospirales</taxon>
        <taxon>Lachnospiraceae</taxon>
        <taxon>Variimorphobacter</taxon>
    </lineage>
</organism>
<dbReference type="AlphaFoldDB" id="A0A839JVX4"/>
<accession>A0A839JVX4</accession>
<protein>
    <submittedName>
        <fullName evidence="1">Uncharacterized protein</fullName>
    </submittedName>
</protein>
<dbReference type="Proteomes" id="UP000574276">
    <property type="component" value="Unassembled WGS sequence"/>
</dbReference>
<proteinExistence type="predicted"/>
<keyword evidence="2" id="KW-1185">Reference proteome</keyword>